<evidence type="ECO:0000313" key="3">
    <source>
        <dbReference type="EMBL" id="ALJ59110.1"/>
    </source>
</evidence>
<dbReference type="RefSeq" id="WP_029427752.1">
    <property type="nucleotide sequence ID" value="NZ_CAXKYC010000003.1"/>
</dbReference>
<dbReference type="Gene3D" id="3.10.620.30">
    <property type="match status" value="1"/>
</dbReference>
<dbReference type="EMBL" id="JARFID010000002">
    <property type="protein sequence ID" value="MDE8693162.1"/>
    <property type="molecule type" value="Genomic_DNA"/>
</dbReference>
<dbReference type="KEGG" id="bcel:BcellWH2_01857"/>
<feature type="signal peptide" evidence="1">
    <location>
        <begin position="1"/>
        <end position="24"/>
    </location>
</feature>
<dbReference type="Pfam" id="PF12969">
    <property type="entry name" value="DUF3857"/>
    <property type="match status" value="1"/>
</dbReference>
<evidence type="ECO:0000259" key="2">
    <source>
        <dbReference type="Pfam" id="PF12969"/>
    </source>
</evidence>
<evidence type="ECO:0000256" key="1">
    <source>
        <dbReference type="SAM" id="SignalP"/>
    </source>
</evidence>
<reference evidence="3 5" key="1">
    <citation type="journal article" date="2015" name="Science">
        <title>Genetic determinants of in vivo fitness and diet responsiveness in multiple human gut Bacteroides.</title>
        <authorList>
            <person name="Wu M."/>
            <person name="McNulty N.P."/>
            <person name="Rodionov D.A."/>
            <person name="Khoroshkin M.S."/>
            <person name="Griffin N.W."/>
            <person name="Cheng J."/>
            <person name="Latreille P."/>
            <person name="Kerstetter R.A."/>
            <person name="Terrapon N."/>
            <person name="Henrissat B."/>
            <person name="Osterman A.L."/>
            <person name="Gordon J.I."/>
        </authorList>
    </citation>
    <scope>NUCLEOTIDE SEQUENCE [LARGE SCALE GENOMIC DNA]</scope>
    <source>
        <strain evidence="3 5">WH2</strain>
    </source>
</reference>
<dbReference type="Proteomes" id="UP000061809">
    <property type="component" value="Chromosome"/>
</dbReference>
<organism evidence="3 5">
    <name type="scientific">Bacteroides cellulosilyticus</name>
    <dbReference type="NCBI Taxonomy" id="246787"/>
    <lineage>
        <taxon>Bacteria</taxon>
        <taxon>Pseudomonadati</taxon>
        <taxon>Bacteroidota</taxon>
        <taxon>Bacteroidia</taxon>
        <taxon>Bacteroidales</taxon>
        <taxon>Bacteroidaceae</taxon>
        <taxon>Bacteroides</taxon>
    </lineage>
</organism>
<gene>
    <name evidence="3" type="ORF">BcellWH2_01857</name>
    <name evidence="4" type="ORF">PZH42_03510</name>
</gene>
<protein>
    <submittedName>
        <fullName evidence="4">DUF3857 domain-containing protein</fullName>
    </submittedName>
</protein>
<accession>A0A0P0GM18</accession>
<dbReference type="EMBL" id="CP012801">
    <property type="protein sequence ID" value="ALJ59110.1"/>
    <property type="molecule type" value="Genomic_DNA"/>
</dbReference>
<dbReference type="Gene3D" id="2.60.120.1130">
    <property type="match status" value="1"/>
</dbReference>
<evidence type="ECO:0000313" key="4">
    <source>
        <dbReference type="EMBL" id="MDE8693162.1"/>
    </source>
</evidence>
<dbReference type="Gene3D" id="2.60.40.3140">
    <property type="match status" value="1"/>
</dbReference>
<dbReference type="AlphaFoldDB" id="A0A0P0GM18"/>
<name>A0A0P0GM18_9BACE</name>
<dbReference type="InterPro" id="IPR024618">
    <property type="entry name" value="DUF3857"/>
</dbReference>
<proteinExistence type="predicted"/>
<feature type="chain" id="PRO_5042679849" evidence="1">
    <location>
        <begin position="25"/>
        <end position="680"/>
    </location>
</feature>
<dbReference type="PATRIC" id="fig|246787.4.peg.1916"/>
<feature type="domain" description="DUF3857" evidence="2">
    <location>
        <begin position="78"/>
        <end position="207"/>
    </location>
</feature>
<reference evidence="4" key="2">
    <citation type="submission" date="2023-03" db="EMBL/GenBank/DDBJ databases">
        <title>DFI Biobank Strains.</title>
        <authorList>
            <person name="Mostad J."/>
            <person name="Paddock L."/>
            <person name="Medina S."/>
            <person name="Waligurski E."/>
            <person name="Barat B."/>
            <person name="Smith R."/>
            <person name="Burgo V."/>
            <person name="Metcalfe C."/>
            <person name="Woodson C."/>
            <person name="Sundararajan A."/>
            <person name="Ramaswamy R."/>
            <person name="Lin H."/>
            <person name="Pamer E.G."/>
        </authorList>
    </citation>
    <scope>NUCLEOTIDE SEQUENCE</scope>
    <source>
        <strain evidence="4">DFI.9.5</strain>
    </source>
</reference>
<evidence type="ECO:0000313" key="5">
    <source>
        <dbReference type="Proteomes" id="UP000061809"/>
    </source>
</evidence>
<dbReference type="Proteomes" id="UP001221924">
    <property type="component" value="Unassembled WGS sequence"/>
</dbReference>
<sequence>MKHGLFIFCMLISLCFPMAFSQQATTVIKPDLKYGKPSKEELSLETYAPDTTAVAVYLFHKGKSGFTYNDKFELYTEHWVRIKILKPQGVSQADVAIPYYAPSDRDKEKDRISDLDGCSYNLENGKLVKTRLKRELVSDERLNTYHRVLKFSLPAVKVGTVIEYHYKMTSDYSVHIDNWMMQEEIPVVYNQYEITIPHVFVYNIEFRGRQYIDVLEEKGSVQAAQHTTSGVARVSHDFTISAQKLTFTSQNLPAIRQDESFCWCPEDYRIQVSFDLQGTNYPDEGYKPYSQNWEDVDKQLTREENEGFGKHLLWKSPYLEEIRQLNQSGNLTFNQKVIGVFQLLKQKLSWNGEYKLYSENLEKVLKAGTGSNADLNFIFISMLRSYGIKAYPVVMSRRSGGMLPSNFPSLQKLNTFVVAIYDEARGKYVYLDSSMEVPALNVLPIELSVTKARMLSADIPEKQKWVNLQEISTNQVFMKISANARENLITGRRTTILKGHQALEHRKENQAKDSLVNKQELMKEKLTVTNLKLTDKEDNFTTIQEEFDFVLEAEKSDDHIYINPILFPQLTKNPFIQSERILPVEFPYPSKVTLSCALTLPEGYEVEEIPHTQVIKTEDGKLQCKYAIQRNRNNVIVNYTFILSSSVVPSEYYGQLQQIWNKAVEMNQALIVLKKELPKD</sequence>
<keyword evidence="1" id="KW-0732">Signal</keyword>